<dbReference type="Proteomes" id="UP001157006">
    <property type="component" value="Chromosome 2"/>
</dbReference>
<dbReference type="EMBL" id="OX451737">
    <property type="protein sequence ID" value="CAI8598655.1"/>
    <property type="molecule type" value="Genomic_DNA"/>
</dbReference>
<proteinExistence type="predicted"/>
<protein>
    <submittedName>
        <fullName evidence="2">Uncharacterized protein</fullName>
    </submittedName>
</protein>
<dbReference type="Proteomes" id="UP001157006">
    <property type="component" value="Chromosome 1S"/>
</dbReference>
<gene>
    <name evidence="2" type="ORF">VFH_I158240</name>
    <name evidence="3" type="ORF">VFH_II138280</name>
    <name evidence="4" type="ORF">VFH_III144200</name>
</gene>
<evidence type="ECO:0000313" key="3">
    <source>
        <dbReference type="EMBL" id="CAI8598655.1"/>
    </source>
</evidence>
<evidence type="ECO:0000313" key="2">
    <source>
        <dbReference type="EMBL" id="CAI8594784.1"/>
    </source>
</evidence>
<feature type="compositionally biased region" description="Low complexity" evidence="1">
    <location>
        <begin position="93"/>
        <end position="107"/>
    </location>
</feature>
<dbReference type="Proteomes" id="UP001157006">
    <property type="component" value="Chromosome 3"/>
</dbReference>
<evidence type="ECO:0000256" key="1">
    <source>
        <dbReference type="SAM" id="MobiDB-lite"/>
    </source>
</evidence>
<reference evidence="2 5" key="1">
    <citation type="submission" date="2023-01" db="EMBL/GenBank/DDBJ databases">
        <authorList>
            <person name="Kreplak J."/>
        </authorList>
    </citation>
    <scope>NUCLEOTIDE SEQUENCE [LARGE SCALE GENOMIC DNA]</scope>
</reference>
<dbReference type="EMBL" id="OX451738">
    <property type="protein sequence ID" value="CAI8604658.1"/>
    <property type="molecule type" value="Genomic_DNA"/>
</dbReference>
<sequence length="115" mass="11531">MLTEIPTCFAGIESLFAILALDHRKTAIELALSKGDSTAIDKLGSSPIVLTKKRLYSSLYRSLSGNKGWVNTGISGAAGGTSGASMTGAGALLPTVGGDGGPSTPTPSHGAITIK</sequence>
<dbReference type="EMBL" id="OX451735">
    <property type="protein sequence ID" value="CAI8594784.1"/>
    <property type="molecule type" value="Genomic_DNA"/>
</dbReference>
<evidence type="ECO:0000313" key="5">
    <source>
        <dbReference type="Proteomes" id="UP001157006"/>
    </source>
</evidence>
<feature type="region of interest" description="Disordered" evidence="1">
    <location>
        <begin position="93"/>
        <end position="115"/>
    </location>
</feature>
<name>A0AAV0ZB05_VICFA</name>
<evidence type="ECO:0000313" key="4">
    <source>
        <dbReference type="EMBL" id="CAI8604658.1"/>
    </source>
</evidence>
<accession>A0AAV0ZB05</accession>
<keyword evidence="5" id="KW-1185">Reference proteome</keyword>
<organism evidence="2 5">
    <name type="scientific">Vicia faba</name>
    <name type="common">Broad bean</name>
    <name type="synonym">Faba vulgaris</name>
    <dbReference type="NCBI Taxonomy" id="3906"/>
    <lineage>
        <taxon>Eukaryota</taxon>
        <taxon>Viridiplantae</taxon>
        <taxon>Streptophyta</taxon>
        <taxon>Embryophyta</taxon>
        <taxon>Tracheophyta</taxon>
        <taxon>Spermatophyta</taxon>
        <taxon>Magnoliopsida</taxon>
        <taxon>eudicotyledons</taxon>
        <taxon>Gunneridae</taxon>
        <taxon>Pentapetalae</taxon>
        <taxon>rosids</taxon>
        <taxon>fabids</taxon>
        <taxon>Fabales</taxon>
        <taxon>Fabaceae</taxon>
        <taxon>Papilionoideae</taxon>
        <taxon>50 kb inversion clade</taxon>
        <taxon>NPAAA clade</taxon>
        <taxon>Hologalegina</taxon>
        <taxon>IRL clade</taxon>
        <taxon>Fabeae</taxon>
        <taxon>Vicia</taxon>
    </lineage>
</organism>
<dbReference type="AlphaFoldDB" id="A0AAV0ZB05"/>